<dbReference type="PATRIC" id="fig|43687.5.peg.2321"/>
<gene>
    <name evidence="6" type="ORF">MsedA_2217</name>
    <name evidence="7" type="ORF">MsedB_2219</name>
    <name evidence="8" type="ORF">MsedC_2217</name>
    <name evidence="9" type="ORF">MsedD_2218</name>
    <name evidence="10" type="ORF">MsedE_2220</name>
</gene>
<evidence type="ECO:0000256" key="3">
    <source>
        <dbReference type="ARBA" id="ARBA00048954"/>
    </source>
</evidence>
<dbReference type="AlphaFoldDB" id="A0A0K1SRY1"/>
<evidence type="ECO:0000313" key="11">
    <source>
        <dbReference type="Proteomes" id="UP000056255"/>
    </source>
</evidence>
<dbReference type="EMBL" id="CP012173">
    <property type="protein sequence ID" value="AKV77328.1"/>
    <property type="molecule type" value="Genomic_DNA"/>
</dbReference>
<dbReference type="Proteomes" id="UP000068832">
    <property type="component" value="Chromosome"/>
</dbReference>
<dbReference type="Proteomes" id="UP000062398">
    <property type="component" value="Chromosome"/>
</dbReference>
<evidence type="ECO:0000313" key="14">
    <source>
        <dbReference type="Proteomes" id="UP000062475"/>
    </source>
</evidence>
<reference evidence="12 13" key="1">
    <citation type="journal article" date="2015" name="Genome Announc.">
        <title>Complete Genome Sequences of Evolved Arsenate-Resistant Metallosphaera sedula Strains.</title>
        <authorList>
            <person name="Ai C."/>
            <person name="McCarthy S."/>
            <person name="Schackwitz W."/>
            <person name="Martin J."/>
            <person name="Lipzen A."/>
            <person name="Blum P."/>
        </authorList>
    </citation>
    <scope>NUCLEOTIDE SEQUENCE [LARGE SCALE GENOMIC DNA]</scope>
    <source>
        <strain evidence="8 13">ARS120-1</strain>
        <strain evidence="9 12">ARS120-2</strain>
        <strain evidence="6 15">ARS50-1</strain>
        <strain evidence="7 14">ARS50-2</strain>
    </source>
</reference>
<evidence type="ECO:0000256" key="4">
    <source>
        <dbReference type="ARBA" id="ARBA00048988"/>
    </source>
</evidence>
<evidence type="ECO:0000256" key="1">
    <source>
        <dbReference type="ARBA" id="ARBA00007816"/>
    </source>
</evidence>
<evidence type="ECO:0000313" key="7">
    <source>
        <dbReference type="EMBL" id="AKV77328.1"/>
    </source>
</evidence>
<organism evidence="7 14">
    <name type="scientific">Metallosphaera sedula</name>
    <dbReference type="NCBI Taxonomy" id="43687"/>
    <lineage>
        <taxon>Archaea</taxon>
        <taxon>Thermoproteota</taxon>
        <taxon>Thermoprotei</taxon>
        <taxon>Sulfolobales</taxon>
        <taxon>Sulfolobaceae</taxon>
        <taxon>Metallosphaera</taxon>
    </lineage>
</organism>
<evidence type="ECO:0000313" key="9">
    <source>
        <dbReference type="EMBL" id="AKV81823.1"/>
    </source>
</evidence>
<dbReference type="EMBL" id="CP012176">
    <property type="protein sequence ID" value="AKV84059.1"/>
    <property type="molecule type" value="Genomic_DNA"/>
</dbReference>
<dbReference type="GO" id="GO:0043139">
    <property type="term" value="F:5'-3' DNA helicase activity"/>
    <property type="evidence" value="ECO:0007669"/>
    <property type="project" value="UniProtKB-EC"/>
</dbReference>
<dbReference type="EMBL" id="CP012175">
    <property type="protein sequence ID" value="AKV81823.1"/>
    <property type="molecule type" value="Genomic_DNA"/>
</dbReference>
<dbReference type="InterPro" id="IPR008571">
    <property type="entry name" value="HerA-like"/>
</dbReference>
<evidence type="ECO:0000313" key="12">
    <source>
        <dbReference type="Proteomes" id="UP000061362"/>
    </source>
</evidence>
<dbReference type="InterPro" id="IPR002789">
    <property type="entry name" value="HerA_central"/>
</dbReference>
<dbReference type="Proteomes" id="UP000061362">
    <property type="component" value="Chromosome"/>
</dbReference>
<evidence type="ECO:0000313" key="13">
    <source>
        <dbReference type="Proteomes" id="UP000062398"/>
    </source>
</evidence>
<dbReference type="PANTHER" id="PTHR42957:SF2">
    <property type="entry name" value="HELICASE HERA CENTRAL DOMAIN-CONTAINING PROTEIN"/>
    <property type="match status" value="1"/>
</dbReference>
<dbReference type="Pfam" id="PF01935">
    <property type="entry name" value="DUF87"/>
    <property type="match status" value="1"/>
</dbReference>
<proteinExistence type="inferred from homology"/>
<comment type="catalytic activity">
    <reaction evidence="2">
        <text>Couples ATP hydrolysis with the unwinding of duplex DNA by translocating in the 3'-5' direction.</text>
        <dbReference type="EC" id="5.6.2.4"/>
    </reaction>
</comment>
<evidence type="ECO:0000313" key="8">
    <source>
        <dbReference type="EMBL" id="AKV79578.1"/>
    </source>
</evidence>
<dbReference type="PANTHER" id="PTHR42957">
    <property type="entry name" value="HELICASE MJ1565-RELATED"/>
    <property type="match status" value="1"/>
</dbReference>
<name>A0A0K1SRY1_9CREN</name>
<feature type="domain" description="Helicase HerA central" evidence="5">
    <location>
        <begin position="156"/>
        <end position="419"/>
    </location>
</feature>
<comment type="catalytic activity">
    <reaction evidence="3">
        <text>ATP + H2O = ADP + phosphate + H(+)</text>
        <dbReference type="Rhea" id="RHEA:13065"/>
        <dbReference type="ChEBI" id="CHEBI:15377"/>
        <dbReference type="ChEBI" id="CHEBI:15378"/>
        <dbReference type="ChEBI" id="CHEBI:30616"/>
        <dbReference type="ChEBI" id="CHEBI:43474"/>
        <dbReference type="ChEBI" id="CHEBI:456216"/>
        <dbReference type="EC" id="5.6.2.3"/>
    </reaction>
</comment>
<sequence length="583" mass="66735">MMEFEPIVGRLREVRVTTRPTADGRSSVTFRNFVVEMPYSKDLNLNVGALLAVETIRSNTYLILEVADYVPVHYGMINMDGSIPKEIRDQVMEEVSKSWKDGNSTEMWIDVFAYPIGYIATPEGFKKGYLPPLPGSPVRILSRESFREFVCARNGVEIGKVIGEDIPLTVDLSKAMVYHMGVFAFTGSGKSNLTASIIRRILNNTNAKVVIFDVSMEYSILLLDQLLAQRAEILTTDRYSPNPLDASRKFMRTHVIPEELEKFRENIRRRVEELFTSGKIRTLYIPPEGSMGLTFETLLELVKDQIDDKYTAFAQKPLFSLMLRKLDTFMRQNRISKDAPLDDSILSILDEMENEGRNAGLKENSSLFSFISSLRSYINTEVEESEEYDVEKLAIDILDKDESSPRLFILELQNLEESREVVASLLEEVMSRRKRSFSTSPILFVLDEAQEFIPFDTRQRDKSELSSNAVEKLLRHGRKYHLHALISTQRLAYLNTNVLQQLHTYFISVLPRPYDRQLVSETFGINDTLLDRTLDLEVGQWLLVSFKASLPHDVPVFFTAPNNLEEVRRALEENRPANPVNGK</sequence>
<dbReference type="OrthoDB" id="107033at2157"/>
<dbReference type="InterPro" id="IPR027417">
    <property type="entry name" value="P-loop_NTPase"/>
</dbReference>
<accession>A0A0K1SRY1</accession>
<reference evidence="10 11" key="2">
    <citation type="submission" date="2015-07" db="EMBL/GenBank/DDBJ databases">
        <title>Physiological, transcriptional responses and genome re-sequencing of acid resistant extremely thermoacidophilic Metallosphaera sedula SARC-M1.</title>
        <authorList>
            <person name="Ai C."/>
            <person name="McCarthy S."/>
            <person name="Eckrich V."/>
            <person name="Rudrappa D."/>
            <person name="Qiu G."/>
            <person name="Blum P."/>
        </authorList>
    </citation>
    <scope>NUCLEOTIDE SEQUENCE [LARGE SCALE GENOMIC DNA]</scope>
    <source>
        <strain evidence="10 11">SARC-M1</strain>
    </source>
</reference>
<evidence type="ECO:0000259" key="5">
    <source>
        <dbReference type="Pfam" id="PF01935"/>
    </source>
</evidence>
<evidence type="ECO:0000313" key="15">
    <source>
        <dbReference type="Proteomes" id="UP000068832"/>
    </source>
</evidence>
<protein>
    <submittedName>
        <fullName evidence="7">ATPase</fullName>
    </submittedName>
</protein>
<comment type="catalytic activity">
    <reaction evidence="4">
        <text>ATP + H2O = ADP + phosphate + H(+)</text>
        <dbReference type="Rhea" id="RHEA:13065"/>
        <dbReference type="ChEBI" id="CHEBI:15377"/>
        <dbReference type="ChEBI" id="CHEBI:15378"/>
        <dbReference type="ChEBI" id="CHEBI:30616"/>
        <dbReference type="ChEBI" id="CHEBI:43474"/>
        <dbReference type="ChEBI" id="CHEBI:456216"/>
        <dbReference type="EC" id="5.6.2.4"/>
    </reaction>
</comment>
<evidence type="ECO:0000256" key="2">
    <source>
        <dbReference type="ARBA" id="ARBA00034617"/>
    </source>
</evidence>
<dbReference type="EMBL" id="CP012172">
    <property type="protein sequence ID" value="AKV75089.1"/>
    <property type="molecule type" value="Genomic_DNA"/>
</dbReference>
<evidence type="ECO:0000313" key="10">
    <source>
        <dbReference type="EMBL" id="AKV84059.1"/>
    </source>
</evidence>
<dbReference type="Gene3D" id="3.40.50.300">
    <property type="entry name" value="P-loop containing nucleotide triphosphate hydrolases"/>
    <property type="match status" value="2"/>
</dbReference>
<dbReference type="GO" id="GO:0043138">
    <property type="term" value="F:3'-5' DNA helicase activity"/>
    <property type="evidence" value="ECO:0007669"/>
    <property type="project" value="UniProtKB-EC"/>
</dbReference>
<dbReference type="Proteomes" id="UP000062475">
    <property type="component" value="Chromosome"/>
</dbReference>
<dbReference type="SUPFAM" id="SSF52540">
    <property type="entry name" value="P-loop containing nucleoside triphosphate hydrolases"/>
    <property type="match status" value="1"/>
</dbReference>
<comment type="similarity">
    <text evidence="1">Belongs to the HerA family.</text>
</comment>
<dbReference type="Proteomes" id="UP000056255">
    <property type="component" value="Chromosome"/>
</dbReference>
<dbReference type="EMBL" id="CP012174">
    <property type="protein sequence ID" value="AKV79578.1"/>
    <property type="molecule type" value="Genomic_DNA"/>
</dbReference>
<evidence type="ECO:0000313" key="6">
    <source>
        <dbReference type="EMBL" id="AKV75089.1"/>
    </source>
</evidence>